<dbReference type="OMA" id="NTHYLMR"/>
<dbReference type="PROSITE" id="PS51120">
    <property type="entry name" value="LDLRB"/>
    <property type="match status" value="3"/>
</dbReference>
<dbReference type="RefSeq" id="XP_055896648.1">
    <property type="nucleotide sequence ID" value="XM_056040673.1"/>
</dbReference>
<evidence type="ECO:0000256" key="3">
    <source>
        <dbReference type="ARBA" id="ARBA00022737"/>
    </source>
</evidence>
<reference evidence="11" key="1">
    <citation type="submission" date="2025-08" db="UniProtKB">
        <authorList>
            <consortium name="RefSeq"/>
        </authorList>
    </citation>
    <scope>IDENTIFICATION</scope>
</reference>
<protein>
    <submittedName>
        <fullName evidence="11">Low-density lipoprotein receptor-related protein 4-like</fullName>
    </submittedName>
</protein>
<dbReference type="InterPro" id="IPR050778">
    <property type="entry name" value="Cueball_EGF_LRP_Nidogen"/>
</dbReference>
<keyword evidence="10" id="KW-1185">Reference proteome</keyword>
<dbReference type="Pfam" id="PF00530">
    <property type="entry name" value="SRCR"/>
    <property type="match status" value="2"/>
</dbReference>
<dbReference type="SUPFAM" id="SSF56487">
    <property type="entry name" value="SRCR-like"/>
    <property type="match status" value="2"/>
</dbReference>
<dbReference type="SMART" id="SM00135">
    <property type="entry name" value="LY"/>
    <property type="match status" value="10"/>
</dbReference>
<dbReference type="OrthoDB" id="536948at2759"/>
<feature type="repeat" description="LDL-receptor class B" evidence="7">
    <location>
        <begin position="331"/>
        <end position="373"/>
    </location>
</feature>
<feature type="repeat" description="LDL-receptor class B" evidence="7">
    <location>
        <begin position="374"/>
        <end position="417"/>
    </location>
</feature>
<evidence type="ECO:0000256" key="5">
    <source>
        <dbReference type="ARBA" id="ARBA00023180"/>
    </source>
</evidence>
<dbReference type="InterPro" id="IPR011042">
    <property type="entry name" value="6-blade_b-propeller_TolB-like"/>
</dbReference>
<keyword evidence="2 8" id="KW-0732">Signal</keyword>
<dbReference type="AlphaFoldDB" id="A0A9W3BB25"/>
<dbReference type="Pfam" id="PF00058">
    <property type="entry name" value="Ldl_recept_b"/>
    <property type="match status" value="3"/>
</dbReference>
<feature type="repeat" description="LDL-receptor class B" evidence="7">
    <location>
        <begin position="771"/>
        <end position="814"/>
    </location>
</feature>
<keyword evidence="1" id="KW-0245">EGF-like domain</keyword>
<evidence type="ECO:0000256" key="6">
    <source>
        <dbReference type="PROSITE-ProRule" id="PRU00196"/>
    </source>
</evidence>
<dbReference type="PANTHER" id="PTHR46513">
    <property type="entry name" value="VITELLOGENIN RECEPTOR-LIKE PROTEIN-RELATED-RELATED"/>
    <property type="match status" value="1"/>
</dbReference>
<evidence type="ECO:0000256" key="1">
    <source>
        <dbReference type="ARBA" id="ARBA00022536"/>
    </source>
</evidence>
<gene>
    <name evidence="11" type="primary">LOC106052688</name>
</gene>
<evidence type="ECO:0000259" key="9">
    <source>
        <dbReference type="PROSITE" id="PS50287"/>
    </source>
</evidence>
<keyword evidence="4 6" id="KW-1015">Disulfide bond</keyword>
<dbReference type="InterPro" id="IPR000033">
    <property type="entry name" value="LDLR_classB_rpt"/>
</dbReference>
<dbReference type="SUPFAM" id="SSF63825">
    <property type="entry name" value="YWTD domain"/>
    <property type="match status" value="2"/>
</dbReference>
<dbReference type="SMART" id="SM00202">
    <property type="entry name" value="SR"/>
    <property type="match status" value="2"/>
</dbReference>
<evidence type="ECO:0000256" key="2">
    <source>
        <dbReference type="ARBA" id="ARBA00022729"/>
    </source>
</evidence>
<dbReference type="GO" id="GO:0016020">
    <property type="term" value="C:membrane"/>
    <property type="evidence" value="ECO:0007669"/>
    <property type="project" value="InterPro"/>
</dbReference>
<evidence type="ECO:0000313" key="10">
    <source>
        <dbReference type="Proteomes" id="UP001165740"/>
    </source>
</evidence>
<feature type="disulfide bond" evidence="6">
    <location>
        <begin position="592"/>
        <end position="602"/>
    </location>
</feature>
<organism evidence="10 11">
    <name type="scientific">Biomphalaria glabrata</name>
    <name type="common">Bloodfluke planorb</name>
    <name type="synonym">Freshwater snail</name>
    <dbReference type="NCBI Taxonomy" id="6526"/>
    <lineage>
        <taxon>Eukaryota</taxon>
        <taxon>Metazoa</taxon>
        <taxon>Spiralia</taxon>
        <taxon>Lophotrochozoa</taxon>
        <taxon>Mollusca</taxon>
        <taxon>Gastropoda</taxon>
        <taxon>Heterobranchia</taxon>
        <taxon>Euthyneura</taxon>
        <taxon>Panpulmonata</taxon>
        <taxon>Hygrophila</taxon>
        <taxon>Lymnaeoidea</taxon>
        <taxon>Planorbidae</taxon>
        <taxon>Biomphalaria</taxon>
    </lineage>
</organism>
<dbReference type="InterPro" id="IPR036772">
    <property type="entry name" value="SRCR-like_dom_sf"/>
</dbReference>
<feature type="domain" description="SRCR" evidence="9">
    <location>
        <begin position="135"/>
        <end position="236"/>
    </location>
</feature>
<keyword evidence="3" id="KW-0677">Repeat</keyword>
<dbReference type="Proteomes" id="UP001165740">
    <property type="component" value="Chromosome 9"/>
</dbReference>
<dbReference type="PRINTS" id="PR00258">
    <property type="entry name" value="SPERACTRCPTR"/>
</dbReference>
<name>A0A9W3BB25_BIOGL</name>
<dbReference type="GeneID" id="106052688"/>
<proteinExistence type="predicted"/>
<sequence length="901" mass="99455">MFLIYIALFVSVWRCHLIGAINCFKCANVADPGQCGTLSSCAGDELCFMEKKLTGSLNVYYNLGCEKQLACDALGGGDTIVGKKRNMKTRPPKDRTKRDVTLCNKCCSTDNCNQLLCSDLEKPTDSVPASSDIYVRLVGGSNAYEGTVEVFFNGRWGSICDDNWTNNDAQVVCNMLGYQGNGAQAFGGGYYYPGQNVIWLTNVTCGGTEPSLYQCQHGQWGVTQCLHNQDAGIACSSVTPEDDVIFLLDTGFGGVIFRMNLRTMSFTPIPLSTLYSPESFDYDPSLGRIYFVDARLLQIISMKFDGTDIRVIKQLDTNTRLDKIQIDPLNRMIFYSDDGNNLICSMNMDGSNFTQVIKSNLDNPRGIVLDPRSKTLYWTDWGAQPKIEAASYDGSNRRTLVNNNIKWPNGLAIDYDTNKLYFVDGGLGTIETITLQGTSRREIYKDAGAHLFSIDVFDEYLYYTDWNRDTLMRIRKDGSGQTPVGPPSFRELSDVRVQKYGTNLAGVTTPSPVHFDPSHVFVRMSGVGDATGGRVEIFANSQWGTICDDHWDDNDAKVVCHMMGFSRENAKATSQSNQGSGFGIISLDEVNCTGTENHIVDCGFGPQNWAVHDCTHNEDAGVLCEAPEALHFQESNIDNFLVFCDVVSGLLIRMDLNTYSYTSIASNNSPNPVAITFDPNDKMIYFSEVYTGSSEIRSSNHRGSDIRTVGNSLIVGAVVDGLAVDKSRNLLFYTDAGNKRIVAMAPDGTGLRVVATNVDQPRGLALDKKAGVVYWTDWGVTPKIEKANYDGTNRQTITSTGLKYPNGIALDVAAGLLYFCDGGTQTIEVMNTDGSNRKVLYTDFGSHFFGITLTSKYIFYSDWNKFGIMRLNRDGTNQTPAGPESFRKINGLYAYESSYTQ</sequence>
<dbReference type="Gene3D" id="3.10.250.10">
    <property type="entry name" value="SRCR-like domain"/>
    <property type="match status" value="2"/>
</dbReference>
<dbReference type="InterPro" id="IPR001190">
    <property type="entry name" value="SRCR"/>
</dbReference>
<evidence type="ECO:0000256" key="4">
    <source>
        <dbReference type="ARBA" id="ARBA00023157"/>
    </source>
</evidence>
<comment type="caution">
    <text evidence="6">Lacks conserved residue(s) required for the propagation of feature annotation.</text>
</comment>
<evidence type="ECO:0000256" key="8">
    <source>
        <dbReference type="SAM" id="SignalP"/>
    </source>
</evidence>
<feature type="disulfide bond" evidence="6">
    <location>
        <begin position="205"/>
        <end position="215"/>
    </location>
</feature>
<dbReference type="PROSITE" id="PS00420">
    <property type="entry name" value="SRCR_1"/>
    <property type="match status" value="2"/>
</dbReference>
<feature type="signal peptide" evidence="8">
    <location>
        <begin position="1"/>
        <end position="20"/>
    </location>
</feature>
<feature type="domain" description="SRCR" evidence="9">
    <location>
        <begin position="522"/>
        <end position="625"/>
    </location>
</feature>
<evidence type="ECO:0000313" key="11">
    <source>
        <dbReference type="RefSeq" id="XP_055896648.1"/>
    </source>
</evidence>
<dbReference type="PROSITE" id="PS50287">
    <property type="entry name" value="SRCR_2"/>
    <property type="match status" value="2"/>
</dbReference>
<feature type="chain" id="PRO_5040917424" evidence="8">
    <location>
        <begin position="21"/>
        <end position="901"/>
    </location>
</feature>
<evidence type="ECO:0000256" key="7">
    <source>
        <dbReference type="PROSITE-ProRule" id="PRU00461"/>
    </source>
</evidence>
<dbReference type="FunFam" id="3.10.250.10:FF:000011">
    <property type="entry name" value="Scavenger receptor class A member 5"/>
    <property type="match status" value="2"/>
</dbReference>
<dbReference type="Gene3D" id="2.120.10.30">
    <property type="entry name" value="TolB, C-terminal domain"/>
    <property type="match status" value="2"/>
</dbReference>
<accession>A0A9W3BB25</accession>
<keyword evidence="5" id="KW-0325">Glycoprotein</keyword>
<dbReference type="FunFam" id="2.120.10.30:FF:000241">
    <property type="entry name" value="Low-density lipoprotein receptor-related protein 6"/>
    <property type="match status" value="2"/>
</dbReference>